<reference evidence="4" key="1">
    <citation type="submission" date="2025-08" db="UniProtKB">
        <authorList>
            <consortium name="RefSeq"/>
        </authorList>
    </citation>
    <scope>IDENTIFICATION</scope>
    <source>
        <strain evidence="4">14028-0561.14</strain>
        <tissue evidence="4">Whole fly</tissue>
    </source>
</reference>
<feature type="chain" id="PRO_5027843274" evidence="2">
    <location>
        <begin position="22"/>
        <end position="121"/>
    </location>
</feature>
<feature type="signal peptide" evidence="2">
    <location>
        <begin position="1"/>
        <end position="21"/>
    </location>
</feature>
<keyword evidence="2" id="KW-0732">Signal</keyword>
<dbReference type="RefSeq" id="XP_017030367.1">
    <property type="nucleotide sequence ID" value="XM_017174878.1"/>
</dbReference>
<keyword evidence="3" id="KW-1185">Reference proteome</keyword>
<evidence type="ECO:0000313" key="3">
    <source>
        <dbReference type="Proteomes" id="UP001652661"/>
    </source>
</evidence>
<feature type="region of interest" description="Disordered" evidence="1">
    <location>
        <begin position="51"/>
        <end position="72"/>
    </location>
</feature>
<dbReference type="GeneID" id="108080222"/>
<evidence type="ECO:0000313" key="4">
    <source>
        <dbReference type="RefSeq" id="XP_017030367.1"/>
    </source>
</evidence>
<dbReference type="OrthoDB" id="7857565at2759"/>
<dbReference type="AlphaFoldDB" id="A0A6P4IN21"/>
<proteinExistence type="predicted"/>
<evidence type="ECO:0000256" key="1">
    <source>
        <dbReference type="SAM" id="MobiDB-lite"/>
    </source>
</evidence>
<name>A0A6P4IN21_DROKI</name>
<feature type="compositionally biased region" description="Basic and acidic residues" evidence="1">
    <location>
        <begin position="51"/>
        <end position="65"/>
    </location>
</feature>
<organism evidence="3 4">
    <name type="scientific">Drosophila kikkawai</name>
    <name type="common">Fruit fly</name>
    <dbReference type="NCBI Taxonomy" id="30033"/>
    <lineage>
        <taxon>Eukaryota</taxon>
        <taxon>Metazoa</taxon>
        <taxon>Ecdysozoa</taxon>
        <taxon>Arthropoda</taxon>
        <taxon>Hexapoda</taxon>
        <taxon>Insecta</taxon>
        <taxon>Pterygota</taxon>
        <taxon>Neoptera</taxon>
        <taxon>Endopterygota</taxon>
        <taxon>Diptera</taxon>
        <taxon>Brachycera</taxon>
        <taxon>Muscomorpha</taxon>
        <taxon>Ephydroidea</taxon>
        <taxon>Drosophilidae</taxon>
        <taxon>Drosophila</taxon>
        <taxon>Sophophora</taxon>
    </lineage>
</organism>
<gene>
    <name evidence="4" type="primary">LOC108080222</name>
</gene>
<protein>
    <submittedName>
        <fullName evidence="4">Uncharacterized protein</fullName>
    </submittedName>
</protein>
<dbReference type="Proteomes" id="UP001652661">
    <property type="component" value="Chromosome X"/>
</dbReference>
<dbReference type="OMA" id="WRSNSKQ"/>
<evidence type="ECO:0000256" key="2">
    <source>
        <dbReference type="SAM" id="SignalP"/>
    </source>
</evidence>
<accession>A0A6P4IN21</accession>
<sequence>MASQWIIFTCALLAAISIASAGEKDSQLGDSTQKLDLLLEAINELESQRVKENTSDWKLKEDSAKQRPNSKRLRWNRRSNGIPENRRFAAYSSSISYPPNPDYINVKDYEPTPAPWWFNIN</sequence>